<accession>A0A327L6A3</accession>
<name>A0A327L6A3_9BRAD</name>
<feature type="domain" description="HTH marR-type" evidence="5">
    <location>
        <begin position="24"/>
        <end position="157"/>
    </location>
</feature>
<dbReference type="AlphaFoldDB" id="A0A327L6A3"/>
<dbReference type="PROSITE" id="PS50995">
    <property type="entry name" value="HTH_MARR_2"/>
    <property type="match status" value="1"/>
</dbReference>
<dbReference type="PANTHER" id="PTHR35790:SF4">
    <property type="entry name" value="HTH-TYPE TRANSCRIPTIONAL REGULATOR PCHR"/>
    <property type="match status" value="1"/>
</dbReference>
<dbReference type="Pfam" id="PF12802">
    <property type="entry name" value="MarR_2"/>
    <property type="match status" value="1"/>
</dbReference>
<dbReference type="EMBL" id="NPEX01000006">
    <property type="protein sequence ID" value="RAI45846.1"/>
    <property type="molecule type" value="Genomic_DNA"/>
</dbReference>
<dbReference type="RefSeq" id="WP_111417309.1">
    <property type="nucleotide sequence ID" value="NZ_NPEX01000006.1"/>
</dbReference>
<evidence type="ECO:0000256" key="3">
    <source>
        <dbReference type="ARBA" id="ARBA00023163"/>
    </source>
</evidence>
<evidence type="ECO:0000256" key="1">
    <source>
        <dbReference type="ARBA" id="ARBA00023015"/>
    </source>
</evidence>
<comment type="caution">
    <text evidence="6">The sequence shown here is derived from an EMBL/GenBank/DDBJ whole genome shotgun (WGS) entry which is preliminary data.</text>
</comment>
<dbReference type="OrthoDB" id="7269152at2"/>
<proteinExistence type="predicted"/>
<evidence type="ECO:0000256" key="2">
    <source>
        <dbReference type="ARBA" id="ARBA00023125"/>
    </source>
</evidence>
<dbReference type="InterPro" id="IPR052067">
    <property type="entry name" value="Metal_resp_HTH_trans_reg"/>
</dbReference>
<dbReference type="InterPro" id="IPR000835">
    <property type="entry name" value="HTH_MarR-typ"/>
</dbReference>
<dbReference type="SMART" id="SM00347">
    <property type="entry name" value="HTH_MARR"/>
    <property type="match status" value="1"/>
</dbReference>
<keyword evidence="1" id="KW-0805">Transcription regulation</keyword>
<evidence type="ECO:0000259" key="5">
    <source>
        <dbReference type="PROSITE" id="PS50995"/>
    </source>
</evidence>
<dbReference type="Gene3D" id="1.10.10.10">
    <property type="entry name" value="Winged helix-like DNA-binding domain superfamily/Winged helix DNA-binding domain"/>
    <property type="match status" value="1"/>
</dbReference>
<keyword evidence="2" id="KW-0238">DNA-binding</keyword>
<reference evidence="6 7" key="1">
    <citation type="submission" date="2017-07" db="EMBL/GenBank/DDBJ databases">
        <title>Draft Genome Sequences of Select Purple Nonsulfur Bacteria.</title>
        <authorList>
            <person name="Lasarre B."/>
            <person name="Mckinlay J.B."/>
        </authorList>
    </citation>
    <scope>NUCLEOTIDE SEQUENCE [LARGE SCALE GENOMIC DNA]</scope>
    <source>
        <strain evidence="6 7">DSM 5909</strain>
    </source>
</reference>
<feature type="region of interest" description="Disordered" evidence="4">
    <location>
        <begin position="167"/>
        <end position="187"/>
    </location>
</feature>
<protein>
    <recommendedName>
        <fullName evidence="5">HTH marR-type domain-containing protein</fullName>
    </recommendedName>
</protein>
<keyword evidence="7" id="KW-1185">Reference proteome</keyword>
<sequence>MSRAKPRAVAAPTSVAKGGEPAIKDLLSYRLHQVANLLSRGAAMRYKREFGVSLWEWRTVALLGDYAPLSLNELAKAAGLDKSQISRVVSGLTARGLILREVDARDGRGVRLTLTLPGRRLYAGLMEAARQRNERLAQRLSDAERDCLERILITLGDQARDFVREEQTLSEARRSAATKPTTRPRGR</sequence>
<organism evidence="6 7">
    <name type="scientific">Rhodoplanes roseus</name>
    <dbReference type="NCBI Taxonomy" id="29409"/>
    <lineage>
        <taxon>Bacteria</taxon>
        <taxon>Pseudomonadati</taxon>
        <taxon>Pseudomonadota</taxon>
        <taxon>Alphaproteobacteria</taxon>
        <taxon>Hyphomicrobiales</taxon>
        <taxon>Nitrobacteraceae</taxon>
        <taxon>Rhodoplanes</taxon>
    </lineage>
</organism>
<dbReference type="SUPFAM" id="SSF46785">
    <property type="entry name" value="Winged helix' DNA-binding domain"/>
    <property type="match status" value="1"/>
</dbReference>
<dbReference type="InterPro" id="IPR036390">
    <property type="entry name" value="WH_DNA-bd_sf"/>
</dbReference>
<dbReference type="InterPro" id="IPR036388">
    <property type="entry name" value="WH-like_DNA-bd_sf"/>
</dbReference>
<dbReference type="PANTHER" id="PTHR35790">
    <property type="entry name" value="HTH-TYPE TRANSCRIPTIONAL REGULATOR PCHR"/>
    <property type="match status" value="1"/>
</dbReference>
<evidence type="ECO:0000313" key="7">
    <source>
        <dbReference type="Proteomes" id="UP000249130"/>
    </source>
</evidence>
<evidence type="ECO:0000256" key="4">
    <source>
        <dbReference type="SAM" id="MobiDB-lite"/>
    </source>
</evidence>
<evidence type="ECO:0000313" key="6">
    <source>
        <dbReference type="EMBL" id="RAI45846.1"/>
    </source>
</evidence>
<dbReference type="GO" id="GO:0003677">
    <property type="term" value="F:DNA binding"/>
    <property type="evidence" value="ECO:0007669"/>
    <property type="project" value="UniProtKB-KW"/>
</dbReference>
<gene>
    <name evidence="6" type="ORF">CH341_01715</name>
</gene>
<dbReference type="Proteomes" id="UP000249130">
    <property type="component" value="Unassembled WGS sequence"/>
</dbReference>
<dbReference type="GO" id="GO:0003700">
    <property type="term" value="F:DNA-binding transcription factor activity"/>
    <property type="evidence" value="ECO:0007669"/>
    <property type="project" value="InterPro"/>
</dbReference>
<dbReference type="PRINTS" id="PR00598">
    <property type="entry name" value="HTHMARR"/>
</dbReference>
<keyword evidence="3" id="KW-0804">Transcription</keyword>